<dbReference type="Proteomes" id="UP000001307">
    <property type="component" value="Unassembled WGS sequence"/>
</dbReference>
<dbReference type="Proteomes" id="UP000011014">
    <property type="component" value="Unassembled WGS sequence"/>
</dbReference>
<reference evidence="1 3" key="1">
    <citation type="journal article" date="2010" name="Science">
        <title>Plasticity of animal genome architecture unmasked by rapid evolution of a pelagic tunicate.</title>
        <authorList>
            <person name="Denoeud F."/>
            <person name="Henriet S."/>
            <person name="Mungpakdee S."/>
            <person name="Aury J.M."/>
            <person name="Da Silva C."/>
            <person name="Brinkmann H."/>
            <person name="Mikhaleva J."/>
            <person name="Olsen L.C."/>
            <person name="Jubin C."/>
            <person name="Canestro C."/>
            <person name="Bouquet J.M."/>
            <person name="Danks G."/>
            <person name="Poulain J."/>
            <person name="Campsteijn C."/>
            <person name="Adamski M."/>
            <person name="Cross I."/>
            <person name="Yadetie F."/>
            <person name="Muffato M."/>
            <person name="Louis A."/>
            <person name="Butcher S."/>
            <person name="Tsagkogeorga G."/>
            <person name="Konrad A."/>
            <person name="Singh S."/>
            <person name="Jensen M.F."/>
            <person name="Cong E.H."/>
            <person name="Eikeseth-Otteraa H."/>
            <person name="Noel B."/>
            <person name="Anthouard V."/>
            <person name="Porcel B.M."/>
            <person name="Kachouri-Lafond R."/>
            <person name="Nishino A."/>
            <person name="Ugolini M."/>
            <person name="Chourrout P."/>
            <person name="Nishida H."/>
            <person name="Aasland R."/>
            <person name="Huzurbazar S."/>
            <person name="Westhof E."/>
            <person name="Delsuc F."/>
            <person name="Lehrach H."/>
            <person name="Reinhardt R."/>
            <person name="Weissenbach J."/>
            <person name="Roy S.W."/>
            <person name="Artiguenave F."/>
            <person name="Postlethwait J.H."/>
            <person name="Manak J.R."/>
            <person name="Thompson E.M."/>
            <person name="Jaillon O."/>
            <person name="Du Pasquier L."/>
            <person name="Boudinot P."/>
            <person name="Liberles D.A."/>
            <person name="Volff J.N."/>
            <person name="Philippe H."/>
            <person name="Lenhard B."/>
            <person name="Roest Crollius H."/>
            <person name="Wincker P."/>
            <person name="Chourrout D."/>
        </authorList>
    </citation>
    <scope>NUCLEOTIDE SEQUENCE [LARGE SCALE GENOMIC DNA]</scope>
</reference>
<keyword evidence="3" id="KW-1185">Reference proteome</keyword>
<organism evidence="1 3">
    <name type="scientific">Oikopleura dioica</name>
    <name type="common">Tunicate</name>
    <dbReference type="NCBI Taxonomy" id="34765"/>
    <lineage>
        <taxon>Eukaryota</taxon>
        <taxon>Metazoa</taxon>
        <taxon>Chordata</taxon>
        <taxon>Tunicata</taxon>
        <taxon>Appendicularia</taxon>
        <taxon>Copelata</taxon>
        <taxon>Oikopleuridae</taxon>
        <taxon>Oikopleura</taxon>
    </lineage>
</organism>
<dbReference type="OrthoDB" id="10505930at2759"/>
<evidence type="ECO:0000313" key="1">
    <source>
        <dbReference type="EMBL" id="CBY23982.1"/>
    </source>
</evidence>
<gene>
    <name evidence="1" type="ORF">GSOID_T00001319001</name>
    <name evidence="2" type="ORF">GSOID_T00032247001</name>
</gene>
<sequence length="193" mass="22368">MDFTETLHAILENVPKDGGSLSEPNLFYISAGVHNDSLNFYLQYGKKSRQFLMHVRECSSKAITLHCTHARSKSAKCKATARIIILDPKVIKSEKKLQAKRDRTIFKLDYEFPDIKDLSKYGTVTTIKPHTCQSTPSLFGVSLVRFFLLSLRTKWVTFRDVPRLHTFQSSTCLELRALRKEHYKRWARRTCLI</sequence>
<dbReference type="EMBL" id="FN653024">
    <property type="protein sequence ID" value="CBY23982.1"/>
    <property type="molecule type" value="Genomic_DNA"/>
</dbReference>
<proteinExistence type="predicted"/>
<protein>
    <submittedName>
        <fullName evidence="1">Uncharacterized protein</fullName>
    </submittedName>
</protein>
<dbReference type="EMBL" id="FN655183">
    <property type="protein sequence ID" value="CBY38316.1"/>
    <property type="molecule type" value="Genomic_DNA"/>
</dbReference>
<evidence type="ECO:0000313" key="3">
    <source>
        <dbReference type="Proteomes" id="UP000001307"/>
    </source>
</evidence>
<name>E4X4J2_OIKDI</name>
<dbReference type="AlphaFoldDB" id="E4X4J2"/>
<evidence type="ECO:0000313" key="2">
    <source>
        <dbReference type="EMBL" id="CBY38316.1"/>
    </source>
</evidence>
<accession>E4X4J2</accession>